<proteinExistence type="inferred from homology"/>
<evidence type="ECO:0000256" key="4">
    <source>
        <dbReference type="ARBA" id="ARBA00022729"/>
    </source>
</evidence>
<comment type="caution">
    <text evidence="9">The sequence shown here is derived from an EMBL/GenBank/DDBJ whole genome shotgun (WGS) entry which is preliminary data.</text>
</comment>
<dbReference type="Gene3D" id="3.20.20.80">
    <property type="entry name" value="Glycosidases"/>
    <property type="match status" value="1"/>
</dbReference>
<dbReference type="InterPro" id="IPR016286">
    <property type="entry name" value="FUC_metazoa-typ"/>
</dbReference>
<sequence>MKNISLAFSLCFILISVHAQESHQEKFLNLNNPDRLEWFRDLGFGMFIHFSFDSQLGVVISHSMAGASDDYLDMFVNELPKTFNPKDFAPDDIATLARLAGMKYIVFTTKHHSGFCMWNTQTTGFNIMNTPYGKDLLAEYVDATRKAGLAVGFYFSPEDFNFLYENGMQVRRVFTEPIPQNLMNKYLELVELQCMELMAQYGDIDIIFFDGGEGPLQEKCKEVVWELQPEIVVTRGAIKTPEQTVLGIASDEPWESCITMGTQWAYKPTNEEYKTGARLIEILIETRAKGGNLLLNVGPKPNGELPEEQEANLREIAAWNFINYEAIEKVSPWILPHEDDIWFTWKPEEKTLYAFLTKIPEWQRGTRKEFLLKSVQATEKTEVSVLGQSGELVEYQPSVDAKTYFEQKENGLHISCVRAQRIYNNHKWHNPIVLKITNAKPALEPPVVATNQATFSVPGNNRLDFQGEILKTGDALSMKAGFQFREYAGFVEELYSDEWTETEVIEISGEGQFSVSPNIKKEGKEYQVRAFVDHPKIRIYGDVVRIRF</sequence>
<evidence type="ECO:0000259" key="8">
    <source>
        <dbReference type="Pfam" id="PF01120"/>
    </source>
</evidence>
<dbReference type="GO" id="GO:0004560">
    <property type="term" value="F:alpha-L-fucosidase activity"/>
    <property type="evidence" value="ECO:0007669"/>
    <property type="project" value="InterPro"/>
</dbReference>
<keyword evidence="6" id="KW-0326">Glycosidase</keyword>
<protein>
    <recommendedName>
        <fullName evidence="3">alpha-L-fucosidase</fullName>
        <ecNumber evidence="3">3.2.1.51</ecNumber>
    </recommendedName>
</protein>
<dbReference type="Pfam" id="PF01120">
    <property type="entry name" value="Alpha_L_fucos"/>
    <property type="match status" value="1"/>
</dbReference>
<dbReference type="PANTHER" id="PTHR10030">
    <property type="entry name" value="ALPHA-L-FUCOSIDASE"/>
    <property type="match status" value="1"/>
</dbReference>
<dbReference type="InterPro" id="IPR057739">
    <property type="entry name" value="Glyco_hydro_29_N"/>
</dbReference>
<dbReference type="GO" id="GO:0005764">
    <property type="term" value="C:lysosome"/>
    <property type="evidence" value="ECO:0007669"/>
    <property type="project" value="TreeGrafter"/>
</dbReference>
<keyword evidence="5" id="KW-0378">Hydrolase</keyword>
<comment type="similarity">
    <text evidence="2">Belongs to the glycosyl hydrolase 29 family.</text>
</comment>
<dbReference type="EC" id="3.2.1.51" evidence="3"/>
<dbReference type="SUPFAM" id="SSF51445">
    <property type="entry name" value="(Trans)glycosidases"/>
    <property type="match status" value="1"/>
</dbReference>
<feature type="signal peptide" evidence="7">
    <location>
        <begin position="1"/>
        <end position="19"/>
    </location>
</feature>
<organism evidence="9">
    <name type="scientific">Mariniphaga anaerophila</name>
    <dbReference type="NCBI Taxonomy" id="1484053"/>
    <lineage>
        <taxon>Bacteria</taxon>
        <taxon>Pseudomonadati</taxon>
        <taxon>Bacteroidota</taxon>
        <taxon>Bacteroidia</taxon>
        <taxon>Marinilabiliales</taxon>
        <taxon>Prolixibacteraceae</taxon>
        <taxon>Mariniphaga</taxon>
    </lineage>
</organism>
<comment type="function">
    <text evidence="1">Alpha-L-fucosidase is responsible for hydrolyzing the alpha-1,6-linked fucose joined to the reducing-end N-acetylglucosamine of the carbohydrate moieties of glycoproteins.</text>
</comment>
<dbReference type="InterPro" id="IPR000933">
    <property type="entry name" value="Glyco_hydro_29"/>
</dbReference>
<evidence type="ECO:0000256" key="7">
    <source>
        <dbReference type="SAM" id="SignalP"/>
    </source>
</evidence>
<dbReference type="SMART" id="SM00812">
    <property type="entry name" value="Alpha_L_fucos"/>
    <property type="match status" value="1"/>
</dbReference>
<feature type="chain" id="PRO_5032623965" description="alpha-L-fucosidase" evidence="7">
    <location>
        <begin position="20"/>
        <end position="548"/>
    </location>
</feature>
<feature type="domain" description="Glycoside hydrolase family 29 N-terminal" evidence="8">
    <location>
        <begin position="17"/>
        <end position="323"/>
    </location>
</feature>
<dbReference type="GO" id="GO:0006004">
    <property type="term" value="P:fucose metabolic process"/>
    <property type="evidence" value="ECO:0007669"/>
    <property type="project" value="InterPro"/>
</dbReference>
<dbReference type="PRINTS" id="PR00741">
    <property type="entry name" value="GLHYDRLASE29"/>
</dbReference>
<reference evidence="9" key="1">
    <citation type="journal article" date="2020" name="mSystems">
        <title>Genome- and Community-Level Interaction Insights into Carbon Utilization and Element Cycling Functions of Hydrothermarchaeota in Hydrothermal Sediment.</title>
        <authorList>
            <person name="Zhou Z."/>
            <person name="Liu Y."/>
            <person name="Xu W."/>
            <person name="Pan J."/>
            <person name="Luo Z.H."/>
            <person name="Li M."/>
        </authorList>
    </citation>
    <scope>NUCLEOTIDE SEQUENCE [LARGE SCALE GENOMIC DNA]</scope>
    <source>
        <strain evidence="9">SpSt-1217</strain>
    </source>
</reference>
<evidence type="ECO:0000256" key="3">
    <source>
        <dbReference type="ARBA" id="ARBA00012662"/>
    </source>
</evidence>
<accession>A0A831M007</accession>
<dbReference type="EMBL" id="DSDK01000827">
    <property type="protein sequence ID" value="HDR52856.1"/>
    <property type="molecule type" value="Genomic_DNA"/>
</dbReference>
<evidence type="ECO:0000313" key="9">
    <source>
        <dbReference type="EMBL" id="HDR52856.1"/>
    </source>
</evidence>
<evidence type="ECO:0000256" key="1">
    <source>
        <dbReference type="ARBA" id="ARBA00004071"/>
    </source>
</evidence>
<name>A0A831M007_9BACT</name>
<gene>
    <name evidence="9" type="ORF">ENN90_14760</name>
</gene>
<dbReference type="AlphaFoldDB" id="A0A831M007"/>
<evidence type="ECO:0000256" key="5">
    <source>
        <dbReference type="ARBA" id="ARBA00022801"/>
    </source>
</evidence>
<keyword evidence="4 7" id="KW-0732">Signal</keyword>
<dbReference type="InterPro" id="IPR017853">
    <property type="entry name" value="GH"/>
</dbReference>
<evidence type="ECO:0000256" key="2">
    <source>
        <dbReference type="ARBA" id="ARBA00007951"/>
    </source>
</evidence>
<evidence type="ECO:0000256" key="6">
    <source>
        <dbReference type="ARBA" id="ARBA00023295"/>
    </source>
</evidence>
<dbReference type="PANTHER" id="PTHR10030:SF37">
    <property type="entry name" value="ALPHA-L-FUCOSIDASE-RELATED"/>
    <property type="match status" value="1"/>
</dbReference>
<dbReference type="GO" id="GO:0016139">
    <property type="term" value="P:glycoside catabolic process"/>
    <property type="evidence" value="ECO:0007669"/>
    <property type="project" value="TreeGrafter"/>
</dbReference>
<dbReference type="Proteomes" id="UP000886047">
    <property type="component" value="Unassembled WGS sequence"/>
</dbReference>